<feature type="signal peptide" evidence="4">
    <location>
        <begin position="1"/>
        <end position="20"/>
    </location>
</feature>
<dbReference type="RefSeq" id="WP_019600176.1">
    <property type="nucleotide sequence ID" value="NZ_FNQC01000019.1"/>
</dbReference>
<keyword evidence="1" id="KW-0677">Repeat</keyword>
<accession>A0A1H3TP77</accession>
<evidence type="ECO:0000313" key="5">
    <source>
        <dbReference type="EMBL" id="SDZ51827.1"/>
    </source>
</evidence>
<dbReference type="Pfam" id="PF13414">
    <property type="entry name" value="TPR_11"/>
    <property type="match status" value="1"/>
</dbReference>
<dbReference type="SMART" id="SM00028">
    <property type="entry name" value="TPR"/>
    <property type="match status" value="4"/>
</dbReference>
<dbReference type="PROSITE" id="PS51257">
    <property type="entry name" value="PROKAR_LIPOPROTEIN"/>
    <property type="match status" value="1"/>
</dbReference>
<name>A0A1H3TP77_9BACT</name>
<feature type="chain" id="PRO_5046489437" evidence="4">
    <location>
        <begin position="21"/>
        <end position="201"/>
    </location>
</feature>
<feature type="repeat" description="TPR" evidence="3">
    <location>
        <begin position="124"/>
        <end position="157"/>
    </location>
</feature>
<evidence type="ECO:0000256" key="3">
    <source>
        <dbReference type="PROSITE-ProRule" id="PRU00339"/>
    </source>
</evidence>
<dbReference type="EMBL" id="FNQC01000019">
    <property type="protein sequence ID" value="SDZ51827.1"/>
    <property type="molecule type" value="Genomic_DNA"/>
</dbReference>
<feature type="repeat" description="TPR" evidence="3">
    <location>
        <begin position="22"/>
        <end position="55"/>
    </location>
</feature>
<keyword evidence="2 3" id="KW-0802">TPR repeat</keyword>
<feature type="repeat" description="TPR" evidence="3">
    <location>
        <begin position="56"/>
        <end position="89"/>
    </location>
</feature>
<dbReference type="InterPro" id="IPR011990">
    <property type="entry name" value="TPR-like_helical_dom_sf"/>
</dbReference>
<dbReference type="PANTHER" id="PTHR44858:SF1">
    <property type="entry name" value="UDP-N-ACETYLGLUCOSAMINE--PEPTIDE N-ACETYLGLUCOSAMINYLTRANSFERASE SPINDLY-RELATED"/>
    <property type="match status" value="1"/>
</dbReference>
<evidence type="ECO:0000313" key="6">
    <source>
        <dbReference type="Proteomes" id="UP000199663"/>
    </source>
</evidence>
<reference evidence="5 6" key="1">
    <citation type="submission" date="2016-10" db="EMBL/GenBank/DDBJ databases">
        <authorList>
            <person name="Varghese N."/>
            <person name="Submissions S."/>
        </authorList>
    </citation>
    <scope>NUCLEOTIDE SEQUENCE [LARGE SCALE GENOMIC DNA]</scope>
    <source>
        <strain evidence="5 6">DSM 17997</strain>
    </source>
</reference>
<dbReference type="PANTHER" id="PTHR44858">
    <property type="entry name" value="TETRATRICOPEPTIDE REPEAT PROTEIN 6"/>
    <property type="match status" value="1"/>
</dbReference>
<dbReference type="PROSITE" id="PS50005">
    <property type="entry name" value="TPR"/>
    <property type="match status" value="3"/>
</dbReference>
<dbReference type="Proteomes" id="UP000199663">
    <property type="component" value="Unassembled WGS sequence"/>
</dbReference>
<dbReference type="InterPro" id="IPR050498">
    <property type="entry name" value="Ycf3"/>
</dbReference>
<protein>
    <submittedName>
        <fullName evidence="5">TPR repeat-containing protein</fullName>
    </submittedName>
</protein>
<dbReference type="Pfam" id="PF13432">
    <property type="entry name" value="TPR_16"/>
    <property type="match status" value="1"/>
</dbReference>
<keyword evidence="6" id="KW-1185">Reference proteome</keyword>
<dbReference type="SUPFAM" id="SSF48452">
    <property type="entry name" value="TPR-like"/>
    <property type="match status" value="1"/>
</dbReference>
<evidence type="ECO:0000256" key="1">
    <source>
        <dbReference type="ARBA" id="ARBA00022737"/>
    </source>
</evidence>
<evidence type="ECO:0000256" key="4">
    <source>
        <dbReference type="SAM" id="SignalP"/>
    </source>
</evidence>
<organism evidence="5 6">
    <name type="scientific">Rhodonellum ikkaensis</name>
    <dbReference type="NCBI Taxonomy" id="336829"/>
    <lineage>
        <taxon>Bacteria</taxon>
        <taxon>Pseudomonadati</taxon>
        <taxon>Bacteroidota</taxon>
        <taxon>Cytophagia</taxon>
        <taxon>Cytophagales</taxon>
        <taxon>Cytophagaceae</taxon>
        <taxon>Rhodonellum</taxon>
    </lineage>
</organism>
<comment type="caution">
    <text evidence="5">The sequence shown here is derived from an EMBL/GenBank/DDBJ whole genome shotgun (WGS) entry which is preliminary data.</text>
</comment>
<evidence type="ECO:0000256" key="2">
    <source>
        <dbReference type="ARBA" id="ARBA00022803"/>
    </source>
</evidence>
<sequence length="201" mass="22393">MDFKNWIAAFSMLLVVSFSACTGGGAKEGDGYFADGNYEKAIGAYDKFLTNDPKNVKVLYNRGRSYEELGDFANAEKDFLKALESDSKNIQVLMSLSNVYQKQKNHSAALLYADYAVEIPGAPAMAYFLKGRALHQLGNTDEALREYSAAIKMDKDFGQAFYYRGLLKIATKSKKSGCEDLNLALKMNFEAAKEVIEKYCQ</sequence>
<proteinExistence type="predicted"/>
<dbReference type="Gene3D" id="1.25.40.10">
    <property type="entry name" value="Tetratricopeptide repeat domain"/>
    <property type="match status" value="2"/>
</dbReference>
<gene>
    <name evidence="5" type="ORF">SAMN05444412_11965</name>
</gene>
<dbReference type="InterPro" id="IPR019734">
    <property type="entry name" value="TPR_rpt"/>
</dbReference>
<keyword evidence="4" id="KW-0732">Signal</keyword>